<dbReference type="GO" id="GO:0005886">
    <property type="term" value="C:plasma membrane"/>
    <property type="evidence" value="ECO:0007669"/>
    <property type="project" value="TreeGrafter"/>
</dbReference>
<feature type="domain" description="Major facilitator superfamily (MFS) profile" evidence="5">
    <location>
        <begin position="215"/>
        <end position="397"/>
    </location>
</feature>
<feature type="transmembrane region" description="Helical" evidence="4">
    <location>
        <begin position="307"/>
        <end position="328"/>
    </location>
</feature>
<organism evidence="6 7">
    <name type="scientific">Noviherbaspirillum sedimenti</name>
    <dbReference type="NCBI Taxonomy" id="2320865"/>
    <lineage>
        <taxon>Bacteria</taxon>
        <taxon>Pseudomonadati</taxon>
        <taxon>Pseudomonadota</taxon>
        <taxon>Betaproteobacteria</taxon>
        <taxon>Burkholderiales</taxon>
        <taxon>Oxalobacteraceae</taxon>
        <taxon>Noviherbaspirillum</taxon>
    </lineage>
</organism>
<feature type="transmembrane region" description="Helical" evidence="4">
    <location>
        <begin position="219"/>
        <end position="239"/>
    </location>
</feature>
<feature type="transmembrane region" description="Helical" evidence="4">
    <location>
        <begin position="16"/>
        <end position="37"/>
    </location>
</feature>
<feature type="transmembrane region" description="Helical" evidence="4">
    <location>
        <begin position="283"/>
        <end position="301"/>
    </location>
</feature>
<evidence type="ECO:0000256" key="2">
    <source>
        <dbReference type="ARBA" id="ARBA00022989"/>
    </source>
</evidence>
<sequence length="397" mass="41729">MDTTLDKKTDSDRSTLPILVGGIISLAVAMGIGRFAFTPLMPLMLRDGIIDIAAGTEWAAANYIGYLIGALSASRFAKNTRRGMMLGLLGIGITTLGIVFAGATFTWLGTILRGAAGIFSAWVLVCTSGWCLNALAARRASKQGSWIYTGVGLGITVTGVLTWLGGQRSASSLWLALGVLACAGTVLAMVCMKDRLSVVSTPVPPTIATSVPDGRQGNAALVICYGTFGFGYIIPATFLPTMARQLSSDPQIFGLTWPIFGLAAAVSVALVSRWMSGWKRTHVWALAQGCMALGTLLPLFVNSLWSIAVSAVLVGGTFMVATMAGLQLARERMPADPTMLLGRMTAGFAAGQIIGPLVVRSIGPGEIAGWDAFSWANAMATVLLAVTAVWLWRMDRS</sequence>
<keyword evidence="7" id="KW-1185">Reference proteome</keyword>
<dbReference type="SUPFAM" id="SSF103473">
    <property type="entry name" value="MFS general substrate transporter"/>
    <property type="match status" value="1"/>
</dbReference>
<dbReference type="AlphaFoldDB" id="A0A3A3FZ84"/>
<dbReference type="InterPro" id="IPR020846">
    <property type="entry name" value="MFS_dom"/>
</dbReference>
<feature type="transmembrane region" description="Helical" evidence="4">
    <location>
        <begin position="372"/>
        <end position="392"/>
    </location>
</feature>
<dbReference type="EMBL" id="QYUQ01000002">
    <property type="protein sequence ID" value="RJG01024.1"/>
    <property type="molecule type" value="Genomic_DNA"/>
</dbReference>
<dbReference type="Pfam" id="PF06779">
    <property type="entry name" value="MFS_4"/>
    <property type="match status" value="1"/>
</dbReference>
<proteinExistence type="predicted"/>
<dbReference type="Proteomes" id="UP000266327">
    <property type="component" value="Unassembled WGS sequence"/>
</dbReference>
<name>A0A3A3FZ84_9BURK</name>
<dbReference type="OrthoDB" id="9797953at2"/>
<dbReference type="InterPro" id="IPR010645">
    <property type="entry name" value="MFS_4"/>
</dbReference>
<feature type="transmembrane region" description="Helical" evidence="4">
    <location>
        <begin position="85"/>
        <end position="108"/>
    </location>
</feature>
<dbReference type="PANTHER" id="PTHR23537:SF1">
    <property type="entry name" value="SUGAR TRANSPORTER"/>
    <property type="match status" value="1"/>
</dbReference>
<feature type="transmembrane region" description="Helical" evidence="4">
    <location>
        <begin position="340"/>
        <end position="360"/>
    </location>
</feature>
<feature type="transmembrane region" description="Helical" evidence="4">
    <location>
        <begin position="172"/>
        <end position="192"/>
    </location>
</feature>
<dbReference type="PROSITE" id="PS50850">
    <property type="entry name" value="MFS"/>
    <property type="match status" value="1"/>
</dbReference>
<feature type="transmembrane region" description="Helical" evidence="4">
    <location>
        <begin position="251"/>
        <end position="271"/>
    </location>
</feature>
<dbReference type="RefSeq" id="WP_119784474.1">
    <property type="nucleotide sequence ID" value="NZ_QYUQ01000002.1"/>
</dbReference>
<evidence type="ECO:0000256" key="1">
    <source>
        <dbReference type="ARBA" id="ARBA00022692"/>
    </source>
</evidence>
<keyword evidence="3 4" id="KW-0472">Membrane</keyword>
<evidence type="ECO:0000313" key="7">
    <source>
        <dbReference type="Proteomes" id="UP000266327"/>
    </source>
</evidence>
<feature type="transmembrane region" description="Helical" evidence="4">
    <location>
        <begin position="114"/>
        <end position="135"/>
    </location>
</feature>
<evidence type="ECO:0000259" key="5">
    <source>
        <dbReference type="PROSITE" id="PS50850"/>
    </source>
</evidence>
<comment type="caution">
    <text evidence="6">The sequence shown here is derived from an EMBL/GenBank/DDBJ whole genome shotgun (WGS) entry which is preliminary data.</text>
</comment>
<keyword evidence="1 4" id="KW-0812">Transmembrane</keyword>
<feature type="transmembrane region" description="Helical" evidence="4">
    <location>
        <begin position="49"/>
        <end position="73"/>
    </location>
</feature>
<dbReference type="InterPro" id="IPR036259">
    <property type="entry name" value="MFS_trans_sf"/>
</dbReference>
<dbReference type="PANTHER" id="PTHR23537">
    <property type="match status" value="1"/>
</dbReference>
<evidence type="ECO:0000256" key="4">
    <source>
        <dbReference type="SAM" id="Phobius"/>
    </source>
</evidence>
<keyword evidence="2 4" id="KW-1133">Transmembrane helix</keyword>
<gene>
    <name evidence="6" type="ORF">D3878_05005</name>
</gene>
<protein>
    <submittedName>
        <fullName evidence="6">YbfB/YjiJ family MFS transporter</fullName>
    </submittedName>
</protein>
<feature type="transmembrane region" description="Helical" evidence="4">
    <location>
        <begin position="147"/>
        <end position="166"/>
    </location>
</feature>
<accession>A0A3A3FZ84</accession>
<evidence type="ECO:0000256" key="3">
    <source>
        <dbReference type="ARBA" id="ARBA00023136"/>
    </source>
</evidence>
<dbReference type="Gene3D" id="1.20.1250.20">
    <property type="entry name" value="MFS general substrate transporter like domains"/>
    <property type="match status" value="2"/>
</dbReference>
<evidence type="ECO:0000313" key="6">
    <source>
        <dbReference type="EMBL" id="RJG01024.1"/>
    </source>
</evidence>
<dbReference type="GO" id="GO:0022857">
    <property type="term" value="F:transmembrane transporter activity"/>
    <property type="evidence" value="ECO:0007669"/>
    <property type="project" value="InterPro"/>
</dbReference>
<reference evidence="7" key="1">
    <citation type="submission" date="2018-09" db="EMBL/GenBank/DDBJ databases">
        <authorList>
            <person name="Zhu H."/>
        </authorList>
    </citation>
    <scope>NUCLEOTIDE SEQUENCE [LARGE SCALE GENOMIC DNA]</scope>
    <source>
        <strain evidence="7">K1S02-23</strain>
    </source>
</reference>